<protein>
    <submittedName>
        <fullName evidence="2">Uncharacterized protein</fullName>
    </submittedName>
</protein>
<keyword evidence="1" id="KW-1133">Transmembrane helix</keyword>
<accession>A0ABV0IYS6</accession>
<dbReference type="Proteomes" id="UP001462502">
    <property type="component" value="Unassembled WGS sequence"/>
</dbReference>
<evidence type="ECO:0000313" key="3">
    <source>
        <dbReference type="Proteomes" id="UP001462502"/>
    </source>
</evidence>
<keyword evidence="1" id="KW-0472">Membrane</keyword>
<evidence type="ECO:0000256" key="1">
    <source>
        <dbReference type="SAM" id="Phobius"/>
    </source>
</evidence>
<gene>
    <name evidence="2" type="ORF">ABI908_17365</name>
</gene>
<name>A0ABV0IYS6_9NEIS</name>
<keyword evidence="3" id="KW-1185">Reference proteome</keyword>
<proteinExistence type="predicted"/>
<organism evidence="2 3">
    <name type="scientific">Chromobacterium phragmitis</name>
    <dbReference type="NCBI Taxonomy" id="2202141"/>
    <lineage>
        <taxon>Bacteria</taxon>
        <taxon>Pseudomonadati</taxon>
        <taxon>Pseudomonadota</taxon>
        <taxon>Betaproteobacteria</taxon>
        <taxon>Neisseriales</taxon>
        <taxon>Chromobacteriaceae</taxon>
        <taxon>Chromobacterium</taxon>
    </lineage>
</organism>
<comment type="caution">
    <text evidence="2">The sequence shown here is derived from an EMBL/GenBank/DDBJ whole genome shotgun (WGS) entry which is preliminary data.</text>
</comment>
<dbReference type="EMBL" id="JBDXMI010000001">
    <property type="protein sequence ID" value="MEO9385869.1"/>
    <property type="molecule type" value="Genomic_DNA"/>
</dbReference>
<dbReference type="RefSeq" id="WP_347935814.1">
    <property type="nucleotide sequence ID" value="NZ_CP158160.1"/>
</dbReference>
<keyword evidence="1" id="KW-0812">Transmembrane</keyword>
<reference evidence="2 3" key="1">
    <citation type="submission" date="2024-05" db="EMBL/GenBank/DDBJ databases">
        <authorList>
            <person name="De Oliveira J.P."/>
            <person name="Noriler S.A."/>
            <person name="De Oliveira A.G."/>
            <person name="Sipoli D.S."/>
        </authorList>
    </citation>
    <scope>NUCLEOTIDE SEQUENCE [LARGE SCALE GENOMIC DNA]</scope>
    <source>
        <strain evidence="2 3">LABIM192</strain>
    </source>
</reference>
<evidence type="ECO:0000313" key="2">
    <source>
        <dbReference type="EMBL" id="MEO9385869.1"/>
    </source>
</evidence>
<feature type="transmembrane region" description="Helical" evidence="1">
    <location>
        <begin position="42"/>
        <end position="61"/>
    </location>
</feature>
<sequence length="104" mass="11289">MGTILTQPVLFAIFGALAVKLLELAELNKVPKPERPDFKDWLYWFPFAVMPFLGGGLALMYTSSNISLQPVLAVNVGVSAPLILRAMAEFNPFQPKAIATEPGA</sequence>